<comment type="subcellular location">
    <subcellularLocation>
        <location evidence="1">Membrane</location>
        <topology evidence="1">Single-pass membrane protein</topology>
    </subcellularLocation>
</comment>
<dbReference type="InterPro" id="IPR007156">
    <property type="entry name" value="MamQ_LemA"/>
</dbReference>
<evidence type="ECO:0000313" key="8">
    <source>
        <dbReference type="Proteomes" id="UP000832034"/>
    </source>
</evidence>
<evidence type="ECO:0000256" key="6">
    <source>
        <dbReference type="SAM" id="SignalP"/>
    </source>
</evidence>
<reference evidence="7" key="2">
    <citation type="journal article" date="2022" name="Res Sq">
        <title>Evolution of multicellular longitudinally dividing oral cavity symbionts (Neisseriaceae).</title>
        <authorList>
            <person name="Nyongesa S."/>
            <person name="Weber P."/>
            <person name="Bernet E."/>
            <person name="Pullido F."/>
            <person name="Nieckarz M."/>
            <person name="Delaby M."/>
            <person name="Nieves C."/>
            <person name="Viehboeck T."/>
            <person name="Krause N."/>
            <person name="Rivera-Millot A."/>
            <person name="Nakamura A."/>
            <person name="Vischer N."/>
            <person name="VanNieuwenhze M."/>
            <person name="Brun Y."/>
            <person name="Cava F."/>
            <person name="Bulgheresi S."/>
            <person name="Veyrier F."/>
        </authorList>
    </citation>
    <scope>NUCLEOTIDE SEQUENCE</scope>
    <source>
        <strain evidence="7">SAG 1488-6</strain>
    </source>
</reference>
<evidence type="ECO:0000256" key="3">
    <source>
        <dbReference type="ARBA" id="ARBA00022692"/>
    </source>
</evidence>
<keyword evidence="4" id="KW-1133">Transmembrane helix</keyword>
<feature type="chain" id="PRO_5047508439" evidence="6">
    <location>
        <begin position="20"/>
        <end position="193"/>
    </location>
</feature>
<dbReference type="Gene3D" id="1.20.1440.20">
    <property type="entry name" value="LemA-like domain"/>
    <property type="match status" value="1"/>
</dbReference>
<evidence type="ECO:0000256" key="4">
    <source>
        <dbReference type="ARBA" id="ARBA00022989"/>
    </source>
</evidence>
<dbReference type="InterPro" id="IPR023353">
    <property type="entry name" value="LemA-like_dom_sf"/>
</dbReference>
<proteinExistence type="inferred from homology"/>
<dbReference type="Proteomes" id="UP000832034">
    <property type="component" value="Chromosome"/>
</dbReference>
<dbReference type="EMBL" id="CP091512">
    <property type="protein sequence ID" value="UOO91642.1"/>
    <property type="molecule type" value="Genomic_DNA"/>
</dbReference>
<comment type="similarity">
    <text evidence="2">Belongs to the LemA family.</text>
</comment>
<reference evidence="7" key="1">
    <citation type="submission" date="2021-12" db="EMBL/GenBank/DDBJ databases">
        <authorList>
            <person name="Veyrier F.J."/>
        </authorList>
    </citation>
    <scope>NUCLEOTIDE SEQUENCE</scope>
    <source>
        <strain evidence="7">SAG 1488-6</strain>
    </source>
</reference>
<keyword evidence="3" id="KW-0812">Transmembrane</keyword>
<feature type="signal peptide" evidence="6">
    <location>
        <begin position="1"/>
        <end position="19"/>
    </location>
</feature>
<sequence>MIKQWAAAVLIAISLSGCGYNTMQSQDEAANAAWADVLNQYQRRADLIPNLVATVQGYAKHEQEVLTEVTEARAKVGQVPVSADMANNPEQLKAFSDAQGQLTGALSRLMVVVEKYPDLKANTNFLDLQKQLEGTENRISVSRNTYIASIQAYNTTVRTFPNNLTAKVFGMTVRPNFSVENEKAISTAPKVAF</sequence>
<dbReference type="PANTHER" id="PTHR34478:SF2">
    <property type="entry name" value="MEMBRANE PROTEIN"/>
    <property type="match status" value="1"/>
</dbReference>
<name>A0ABY4E798_VITST</name>
<evidence type="ECO:0000256" key="1">
    <source>
        <dbReference type="ARBA" id="ARBA00004167"/>
    </source>
</evidence>
<gene>
    <name evidence="7" type="ORF">LVJ81_08290</name>
</gene>
<evidence type="ECO:0000313" key="7">
    <source>
        <dbReference type="EMBL" id="UOO91642.1"/>
    </source>
</evidence>
<keyword evidence="5" id="KW-0472">Membrane</keyword>
<dbReference type="Pfam" id="PF04011">
    <property type="entry name" value="LemA"/>
    <property type="match status" value="1"/>
</dbReference>
<evidence type="ECO:0000256" key="2">
    <source>
        <dbReference type="ARBA" id="ARBA00008854"/>
    </source>
</evidence>
<keyword evidence="8" id="KW-1185">Reference proteome</keyword>
<dbReference type="RefSeq" id="WP_019958389.1">
    <property type="nucleotide sequence ID" value="NZ_CP091512.1"/>
</dbReference>
<dbReference type="PANTHER" id="PTHR34478">
    <property type="entry name" value="PROTEIN LEMA"/>
    <property type="match status" value="1"/>
</dbReference>
<dbReference type="SUPFAM" id="SSF140478">
    <property type="entry name" value="LemA-like"/>
    <property type="match status" value="1"/>
</dbReference>
<keyword evidence="6" id="KW-0732">Signal</keyword>
<protein>
    <submittedName>
        <fullName evidence="7">LemA family protein</fullName>
    </submittedName>
</protein>
<dbReference type="PROSITE" id="PS51257">
    <property type="entry name" value="PROKAR_LIPOPROTEIN"/>
    <property type="match status" value="1"/>
</dbReference>
<accession>A0ABY4E798</accession>
<organism evidence="7 8">
    <name type="scientific">Vitreoscilla stercoraria</name>
    <dbReference type="NCBI Taxonomy" id="61"/>
    <lineage>
        <taxon>Bacteria</taxon>
        <taxon>Pseudomonadati</taxon>
        <taxon>Pseudomonadota</taxon>
        <taxon>Betaproteobacteria</taxon>
        <taxon>Neisseriales</taxon>
        <taxon>Neisseriaceae</taxon>
        <taxon>Vitreoscilla</taxon>
    </lineage>
</organism>
<evidence type="ECO:0000256" key="5">
    <source>
        <dbReference type="ARBA" id="ARBA00023136"/>
    </source>
</evidence>